<comment type="caution">
    <text evidence="2">The sequence shown here is derived from an EMBL/GenBank/DDBJ whole genome shotgun (WGS) entry which is preliminary data.</text>
</comment>
<protein>
    <submittedName>
        <fullName evidence="2">Uncharacterized protein</fullName>
    </submittedName>
</protein>
<organism evidence="2 3">
    <name type="scientific">Trichogramma kaykai</name>
    <dbReference type="NCBI Taxonomy" id="54128"/>
    <lineage>
        <taxon>Eukaryota</taxon>
        <taxon>Metazoa</taxon>
        <taxon>Ecdysozoa</taxon>
        <taxon>Arthropoda</taxon>
        <taxon>Hexapoda</taxon>
        <taxon>Insecta</taxon>
        <taxon>Pterygota</taxon>
        <taxon>Neoptera</taxon>
        <taxon>Endopterygota</taxon>
        <taxon>Hymenoptera</taxon>
        <taxon>Apocrita</taxon>
        <taxon>Proctotrupomorpha</taxon>
        <taxon>Chalcidoidea</taxon>
        <taxon>Trichogrammatidae</taxon>
        <taxon>Trichogramma</taxon>
    </lineage>
</organism>
<accession>A0ABD2W1A6</accession>
<feature type="compositionally biased region" description="Polar residues" evidence="1">
    <location>
        <begin position="57"/>
        <end position="74"/>
    </location>
</feature>
<reference evidence="2 3" key="1">
    <citation type="journal article" date="2024" name="bioRxiv">
        <title>A reference genome for Trichogramma kaykai: A tiny desert-dwelling parasitoid wasp with competing sex-ratio distorters.</title>
        <authorList>
            <person name="Culotta J."/>
            <person name="Lindsey A.R."/>
        </authorList>
    </citation>
    <scope>NUCLEOTIDE SEQUENCE [LARGE SCALE GENOMIC DNA]</scope>
    <source>
        <strain evidence="2 3">KSX58</strain>
    </source>
</reference>
<feature type="compositionally biased region" description="Low complexity" evidence="1">
    <location>
        <begin position="83"/>
        <end position="93"/>
    </location>
</feature>
<evidence type="ECO:0000313" key="3">
    <source>
        <dbReference type="Proteomes" id="UP001627154"/>
    </source>
</evidence>
<feature type="compositionally biased region" description="Polar residues" evidence="1">
    <location>
        <begin position="142"/>
        <end position="154"/>
    </location>
</feature>
<feature type="compositionally biased region" description="Acidic residues" evidence="1">
    <location>
        <begin position="111"/>
        <end position="120"/>
    </location>
</feature>
<dbReference type="EMBL" id="JBJJXI010000143">
    <property type="protein sequence ID" value="KAL3386825.1"/>
    <property type="molecule type" value="Genomic_DNA"/>
</dbReference>
<name>A0ABD2W1A6_9HYME</name>
<gene>
    <name evidence="2" type="ORF">TKK_017752</name>
</gene>
<keyword evidence="3" id="KW-1185">Reference proteome</keyword>
<proteinExistence type="predicted"/>
<sequence length="154" mass="17744">MNFHPTDKTGVRIRTDRDNRVFYRQEEEETWISGEELYTEGSSDEENSHSCAKPTLPKSSFSKINALRQQQARTRSTEKRGKSSLAIKSTSSSRQASLEDHHRSSPRSSMSDEEYVPDDEISWKVNRGAGGRQQQHQQQQQTRLTDSQDFLQHS</sequence>
<dbReference type="AlphaFoldDB" id="A0ABD2W1A6"/>
<feature type="region of interest" description="Disordered" evidence="1">
    <location>
        <begin position="33"/>
        <end position="154"/>
    </location>
</feature>
<dbReference type="Proteomes" id="UP001627154">
    <property type="component" value="Unassembled WGS sequence"/>
</dbReference>
<evidence type="ECO:0000256" key="1">
    <source>
        <dbReference type="SAM" id="MobiDB-lite"/>
    </source>
</evidence>
<evidence type="ECO:0000313" key="2">
    <source>
        <dbReference type="EMBL" id="KAL3386825.1"/>
    </source>
</evidence>